<protein>
    <submittedName>
        <fullName evidence="2">Uncharacterized protein</fullName>
    </submittedName>
</protein>
<evidence type="ECO:0000313" key="3">
    <source>
        <dbReference type="Proteomes" id="UP001209540"/>
    </source>
</evidence>
<reference evidence="2" key="2">
    <citation type="submission" date="2023-02" db="EMBL/GenBank/DDBJ databases">
        <authorList>
            <consortium name="DOE Joint Genome Institute"/>
            <person name="Mondo S.J."/>
            <person name="Chang Y."/>
            <person name="Wang Y."/>
            <person name="Ahrendt S."/>
            <person name="Andreopoulos W."/>
            <person name="Barry K."/>
            <person name="Beard J."/>
            <person name="Benny G.L."/>
            <person name="Blankenship S."/>
            <person name="Bonito G."/>
            <person name="Cuomo C."/>
            <person name="Desiro A."/>
            <person name="Gervers K.A."/>
            <person name="Hundley H."/>
            <person name="Kuo A."/>
            <person name="LaButti K."/>
            <person name="Lang B.F."/>
            <person name="Lipzen A."/>
            <person name="O'Donnell K."/>
            <person name="Pangilinan J."/>
            <person name="Reynolds N."/>
            <person name="Sandor L."/>
            <person name="Smith M.W."/>
            <person name="Tsang A."/>
            <person name="Grigoriev I.V."/>
            <person name="Stajich J.E."/>
            <person name="Spatafora J.W."/>
        </authorList>
    </citation>
    <scope>NUCLEOTIDE SEQUENCE</scope>
    <source>
        <strain evidence="2">RSA 2281</strain>
    </source>
</reference>
<sequence length="73" mass="9083">MSWLVSISFMFYTFILPFYYYYKHSTTLFIYTYIYISLYIPIWFVYNHPYHLLHHLTSKSHCLLLFPFLLPDP</sequence>
<name>A0AAD5KBH4_9FUNG</name>
<organism evidence="2 3">
    <name type="scientific">Phascolomyces articulosus</name>
    <dbReference type="NCBI Taxonomy" id="60185"/>
    <lineage>
        <taxon>Eukaryota</taxon>
        <taxon>Fungi</taxon>
        <taxon>Fungi incertae sedis</taxon>
        <taxon>Mucoromycota</taxon>
        <taxon>Mucoromycotina</taxon>
        <taxon>Mucoromycetes</taxon>
        <taxon>Mucorales</taxon>
        <taxon>Lichtheimiaceae</taxon>
        <taxon>Phascolomyces</taxon>
    </lineage>
</organism>
<evidence type="ECO:0000256" key="1">
    <source>
        <dbReference type="SAM" id="Phobius"/>
    </source>
</evidence>
<accession>A0AAD5KBH4</accession>
<feature type="transmembrane region" description="Helical" evidence="1">
    <location>
        <begin position="29"/>
        <end position="46"/>
    </location>
</feature>
<proteinExistence type="predicted"/>
<comment type="caution">
    <text evidence="2">The sequence shown here is derived from an EMBL/GenBank/DDBJ whole genome shotgun (WGS) entry which is preliminary data.</text>
</comment>
<keyword evidence="3" id="KW-1185">Reference proteome</keyword>
<keyword evidence="1" id="KW-0812">Transmembrane</keyword>
<dbReference type="Proteomes" id="UP001209540">
    <property type="component" value="Unassembled WGS sequence"/>
</dbReference>
<dbReference type="AlphaFoldDB" id="A0AAD5KBH4"/>
<keyword evidence="1" id="KW-0472">Membrane</keyword>
<gene>
    <name evidence="2" type="ORF">BDA99DRAFT_507408</name>
</gene>
<feature type="transmembrane region" description="Helical" evidence="1">
    <location>
        <begin position="6"/>
        <end position="22"/>
    </location>
</feature>
<reference evidence="2" key="1">
    <citation type="journal article" date="2022" name="IScience">
        <title>Evolution of zygomycete secretomes and the origins of terrestrial fungal ecologies.</title>
        <authorList>
            <person name="Chang Y."/>
            <person name="Wang Y."/>
            <person name="Mondo S."/>
            <person name="Ahrendt S."/>
            <person name="Andreopoulos W."/>
            <person name="Barry K."/>
            <person name="Beard J."/>
            <person name="Benny G.L."/>
            <person name="Blankenship S."/>
            <person name="Bonito G."/>
            <person name="Cuomo C."/>
            <person name="Desiro A."/>
            <person name="Gervers K.A."/>
            <person name="Hundley H."/>
            <person name="Kuo A."/>
            <person name="LaButti K."/>
            <person name="Lang B.F."/>
            <person name="Lipzen A."/>
            <person name="O'Donnell K."/>
            <person name="Pangilinan J."/>
            <person name="Reynolds N."/>
            <person name="Sandor L."/>
            <person name="Smith M.E."/>
            <person name="Tsang A."/>
            <person name="Grigoriev I.V."/>
            <person name="Stajich J.E."/>
            <person name="Spatafora J.W."/>
        </authorList>
    </citation>
    <scope>NUCLEOTIDE SEQUENCE</scope>
    <source>
        <strain evidence="2">RSA 2281</strain>
    </source>
</reference>
<keyword evidence="1" id="KW-1133">Transmembrane helix</keyword>
<evidence type="ECO:0000313" key="2">
    <source>
        <dbReference type="EMBL" id="KAI9264991.1"/>
    </source>
</evidence>
<dbReference type="EMBL" id="JAIXMP010000011">
    <property type="protein sequence ID" value="KAI9264991.1"/>
    <property type="molecule type" value="Genomic_DNA"/>
</dbReference>